<evidence type="ECO:0000256" key="5">
    <source>
        <dbReference type="RuleBase" id="RU000320"/>
    </source>
</evidence>
<feature type="transmembrane region" description="Helical" evidence="7">
    <location>
        <begin position="219"/>
        <end position="240"/>
    </location>
</feature>
<dbReference type="Proteomes" id="UP001626536">
    <property type="component" value="Chromosome"/>
</dbReference>
<dbReference type="InterPro" id="IPR003945">
    <property type="entry name" value="NU5C-like"/>
</dbReference>
<evidence type="ECO:0000256" key="4">
    <source>
        <dbReference type="ARBA" id="ARBA00023136"/>
    </source>
</evidence>
<proteinExistence type="predicted"/>
<sequence>MYAAIVFLPLLGFLIAGLFGWKIGARVSEIVTTGLLFVSAALSWIVFVNVALGEGPASVSLLGNWFTSGAVKVDWSLKIDSLTAVMLVVVTTVSSLVHFYSIGYMHEDPSRPRFFAYLSLFTFAMLMLVTADNLVQLFFGWEGVGLASYLLIGFWYEKPSANAAAIKAFVVNRIGDFGFALGIFLVFVLTSSISFEQIFAAAPGLAHKTIHVFSGDFDALTITCLLLFMGAMGKSAQFLLHTWLPDAMEGPTPVSALIHAATMVTAGVFLVARLSPLFEQAPAALTFVTIIGGTTAFFAATIGLVQNDIKRVIAYSTCSQLGYMFVGLGVGGYSLGIFHLFTHAFFKALLFLGAGSVIHAMHHEQDMRNMGGLWRKIPFTFAMMTIGTLALTGFPYTAGYFSKDAIIEAAFASHHKGALYGFLMTTVAAGLTSFYSWRLVFLTFFGKPVWAAGAAHSAPATDHSASGHGSDPHHHDEHDHDAHGHGAHDLNPHESPFVMLLPLLVLAIGALFAGFWFHHDFIGEGAAEFWKGALYLGPDNHILEEREDIPRLVAQVPTILMGVGFVVALYFYILAPKTPAWLARHAHHLYEFLLNKWYFDELYDFLFVRPAFWLGRFFWKEGDGAVIDRLGPDGVAARVVDVTGRVVKLQSGYIYQYAFAMLIGLAAVITWFLVGGVR</sequence>
<accession>A0ABZ0HME6</accession>
<dbReference type="RefSeq" id="WP_407337902.1">
    <property type="nucleotide sequence ID" value="NZ_CP136862.1"/>
</dbReference>
<dbReference type="PANTHER" id="PTHR42829">
    <property type="entry name" value="NADH-UBIQUINONE OXIDOREDUCTASE CHAIN 5"/>
    <property type="match status" value="1"/>
</dbReference>
<dbReference type="NCBIfam" id="NF005141">
    <property type="entry name" value="PRK06590.1"/>
    <property type="match status" value="1"/>
</dbReference>
<keyword evidence="11" id="KW-1185">Reference proteome</keyword>
<dbReference type="PRINTS" id="PR01435">
    <property type="entry name" value="NPOXDRDTASE5"/>
</dbReference>
<protein>
    <submittedName>
        <fullName evidence="10">NADH-quinone oxidoreductase subunit L</fullName>
    </submittedName>
</protein>
<feature type="transmembrane region" description="Helical" evidence="7">
    <location>
        <begin position="6"/>
        <end position="23"/>
    </location>
</feature>
<keyword evidence="3 7" id="KW-1133">Transmembrane helix</keyword>
<feature type="transmembrane region" description="Helical" evidence="7">
    <location>
        <begin position="418"/>
        <end position="437"/>
    </location>
</feature>
<comment type="subcellular location">
    <subcellularLocation>
        <location evidence="1">Endomembrane system</location>
        <topology evidence="1">Multi-pass membrane protein</topology>
    </subcellularLocation>
    <subcellularLocation>
        <location evidence="5">Membrane</location>
        <topology evidence="5">Multi-pass membrane protein</topology>
    </subcellularLocation>
</comment>
<feature type="domain" description="NADH:quinone oxidoreductase/Mrp antiporter transmembrane" evidence="8">
    <location>
        <begin position="131"/>
        <end position="419"/>
    </location>
</feature>
<gene>
    <name evidence="10" type="primary">nuoL</name>
    <name evidence="10" type="ORF">RZS28_11590</name>
</gene>
<feature type="domain" description="NADH-Ubiquinone oxidoreductase (complex I) chain 5 N-terminal" evidence="9">
    <location>
        <begin position="65"/>
        <end position="115"/>
    </location>
</feature>
<evidence type="ECO:0000256" key="3">
    <source>
        <dbReference type="ARBA" id="ARBA00022989"/>
    </source>
</evidence>
<evidence type="ECO:0000256" key="6">
    <source>
        <dbReference type="SAM" id="MobiDB-lite"/>
    </source>
</evidence>
<dbReference type="InterPro" id="IPR001516">
    <property type="entry name" value="Proton_antipo_N"/>
</dbReference>
<feature type="transmembrane region" description="Helical" evidence="7">
    <location>
        <begin position="654"/>
        <end position="674"/>
    </location>
</feature>
<feature type="transmembrane region" description="Helical" evidence="7">
    <location>
        <begin position="252"/>
        <end position="272"/>
    </location>
</feature>
<feature type="transmembrane region" description="Helical" evidence="7">
    <location>
        <begin position="284"/>
        <end position="305"/>
    </location>
</feature>
<feature type="transmembrane region" description="Helical" evidence="7">
    <location>
        <begin position="82"/>
        <end position="102"/>
    </location>
</feature>
<evidence type="ECO:0000259" key="8">
    <source>
        <dbReference type="Pfam" id="PF00361"/>
    </source>
</evidence>
<dbReference type="EMBL" id="CP136862">
    <property type="protein sequence ID" value="WOJ88467.1"/>
    <property type="molecule type" value="Genomic_DNA"/>
</dbReference>
<evidence type="ECO:0000313" key="10">
    <source>
        <dbReference type="EMBL" id="WOJ88467.1"/>
    </source>
</evidence>
<feature type="compositionally biased region" description="Basic and acidic residues" evidence="6">
    <location>
        <begin position="470"/>
        <end position="487"/>
    </location>
</feature>
<evidence type="ECO:0000256" key="1">
    <source>
        <dbReference type="ARBA" id="ARBA00004127"/>
    </source>
</evidence>
<feature type="transmembrane region" description="Helical" evidence="7">
    <location>
        <begin position="497"/>
        <end position="517"/>
    </location>
</feature>
<organism evidence="10 11">
    <name type="scientific">Methylocapsa polymorpha</name>
    <dbReference type="NCBI Taxonomy" id="3080828"/>
    <lineage>
        <taxon>Bacteria</taxon>
        <taxon>Pseudomonadati</taxon>
        <taxon>Pseudomonadota</taxon>
        <taxon>Alphaproteobacteria</taxon>
        <taxon>Hyphomicrobiales</taxon>
        <taxon>Beijerinckiaceae</taxon>
        <taxon>Methylocapsa</taxon>
    </lineage>
</organism>
<evidence type="ECO:0000256" key="7">
    <source>
        <dbReference type="SAM" id="Phobius"/>
    </source>
</evidence>
<feature type="transmembrane region" description="Helical" evidence="7">
    <location>
        <begin position="337"/>
        <end position="358"/>
    </location>
</feature>
<dbReference type="Pfam" id="PF00361">
    <property type="entry name" value="Proton_antipo_M"/>
    <property type="match status" value="1"/>
</dbReference>
<feature type="transmembrane region" description="Helical" evidence="7">
    <location>
        <begin position="114"/>
        <end position="131"/>
    </location>
</feature>
<feature type="transmembrane region" description="Helical" evidence="7">
    <location>
        <begin position="379"/>
        <end position="398"/>
    </location>
</feature>
<name>A0ABZ0HME6_9HYPH</name>
<feature type="transmembrane region" description="Helical" evidence="7">
    <location>
        <begin position="552"/>
        <end position="575"/>
    </location>
</feature>
<feature type="transmembrane region" description="Helical" evidence="7">
    <location>
        <begin position="312"/>
        <end position="331"/>
    </location>
</feature>
<dbReference type="Pfam" id="PF00662">
    <property type="entry name" value="Proton_antipo_N"/>
    <property type="match status" value="1"/>
</dbReference>
<dbReference type="Gene3D" id="1.20.5.2700">
    <property type="match status" value="1"/>
</dbReference>
<dbReference type="PANTHER" id="PTHR42829:SF2">
    <property type="entry name" value="NADH-UBIQUINONE OXIDOREDUCTASE CHAIN 5"/>
    <property type="match status" value="1"/>
</dbReference>
<keyword evidence="2 5" id="KW-0812">Transmembrane</keyword>
<feature type="region of interest" description="Disordered" evidence="6">
    <location>
        <begin position="460"/>
        <end position="487"/>
    </location>
</feature>
<dbReference type="NCBIfam" id="TIGR01974">
    <property type="entry name" value="NDH_I_L"/>
    <property type="match status" value="1"/>
</dbReference>
<feature type="transmembrane region" description="Helical" evidence="7">
    <location>
        <begin position="137"/>
        <end position="156"/>
    </location>
</feature>
<dbReference type="InterPro" id="IPR001750">
    <property type="entry name" value="ND/Mrp_TM"/>
</dbReference>
<feature type="transmembrane region" description="Helical" evidence="7">
    <location>
        <begin position="177"/>
        <end position="199"/>
    </location>
</feature>
<dbReference type="PRINTS" id="PR01434">
    <property type="entry name" value="NADHDHGNASE5"/>
</dbReference>
<evidence type="ECO:0000313" key="11">
    <source>
        <dbReference type="Proteomes" id="UP001626536"/>
    </source>
</evidence>
<reference evidence="10 11" key="1">
    <citation type="submission" date="2023-10" db="EMBL/GenBank/DDBJ databases">
        <title>Novel methanotroph of the genus Methylocapsa from a subarctic wetland.</title>
        <authorList>
            <person name="Belova S.E."/>
            <person name="Oshkin I.Y."/>
            <person name="Miroshnikov K."/>
            <person name="Dedysh S.N."/>
        </authorList>
    </citation>
    <scope>NUCLEOTIDE SEQUENCE [LARGE SCALE GENOMIC DNA]</scope>
    <source>
        <strain evidence="10 11">RX1</strain>
    </source>
</reference>
<feature type="transmembrane region" description="Helical" evidence="7">
    <location>
        <begin position="30"/>
        <end position="52"/>
    </location>
</feature>
<evidence type="ECO:0000259" key="9">
    <source>
        <dbReference type="Pfam" id="PF00662"/>
    </source>
</evidence>
<evidence type="ECO:0000256" key="2">
    <source>
        <dbReference type="ARBA" id="ARBA00022692"/>
    </source>
</evidence>
<keyword evidence="4 7" id="KW-0472">Membrane</keyword>
<dbReference type="InterPro" id="IPR018393">
    <property type="entry name" value="NADHpl_OxRdtase_5_subgr"/>
</dbReference>